<keyword evidence="4" id="KW-1185">Reference proteome</keyword>
<evidence type="ECO:0000313" key="3">
    <source>
        <dbReference type="EMBL" id="MEK8050843.1"/>
    </source>
</evidence>
<comment type="caution">
    <text evidence="3">The sequence shown here is derived from an EMBL/GenBank/DDBJ whole genome shotgun (WGS) entry which is preliminary data.</text>
</comment>
<feature type="compositionally biased region" description="Low complexity" evidence="1">
    <location>
        <begin position="33"/>
        <end position="76"/>
    </location>
</feature>
<keyword evidence="2" id="KW-0812">Transmembrane</keyword>
<name>A0ABU9CG47_9BURK</name>
<proteinExistence type="predicted"/>
<accession>A0ABU9CG47</accession>
<gene>
    <name evidence="3" type="ORF">AACH10_11405</name>
</gene>
<feature type="region of interest" description="Disordered" evidence="1">
    <location>
        <begin position="143"/>
        <end position="164"/>
    </location>
</feature>
<feature type="transmembrane region" description="Helical" evidence="2">
    <location>
        <begin position="96"/>
        <end position="119"/>
    </location>
</feature>
<keyword evidence="2" id="KW-1133">Transmembrane helix</keyword>
<dbReference type="EMBL" id="JBBUTH010000005">
    <property type="protein sequence ID" value="MEK8050843.1"/>
    <property type="molecule type" value="Genomic_DNA"/>
</dbReference>
<dbReference type="RefSeq" id="WP_341410534.1">
    <property type="nucleotide sequence ID" value="NZ_JBBUTH010000005.1"/>
</dbReference>
<organism evidence="3 4">
    <name type="scientific">Pseudaquabacterium inlustre</name>
    <dbReference type="NCBI Taxonomy" id="2984192"/>
    <lineage>
        <taxon>Bacteria</taxon>
        <taxon>Pseudomonadati</taxon>
        <taxon>Pseudomonadota</taxon>
        <taxon>Betaproteobacteria</taxon>
        <taxon>Burkholderiales</taxon>
        <taxon>Sphaerotilaceae</taxon>
        <taxon>Pseudaquabacterium</taxon>
    </lineage>
</organism>
<feature type="region of interest" description="Disordered" evidence="1">
    <location>
        <begin position="33"/>
        <end position="90"/>
    </location>
</feature>
<sequence length="164" mass="16322">MIEVKMARALTREGVEGVRWVLMDPLEARPADVPAADAPAAGAAGDAPPASQTAAPATSPASSPASSPARPWAGAMPPAPAATRDVPSGREAPRQALMLGALKTLVVLVALGAAIATAWRVIGPPRWPGQGAASDVRPVGPAVPAPPASAPLVTAWDSTGKAAR</sequence>
<evidence type="ECO:0000313" key="4">
    <source>
        <dbReference type="Proteomes" id="UP001365405"/>
    </source>
</evidence>
<dbReference type="Proteomes" id="UP001365405">
    <property type="component" value="Unassembled WGS sequence"/>
</dbReference>
<keyword evidence="2" id="KW-0472">Membrane</keyword>
<evidence type="ECO:0000256" key="1">
    <source>
        <dbReference type="SAM" id="MobiDB-lite"/>
    </source>
</evidence>
<evidence type="ECO:0000256" key="2">
    <source>
        <dbReference type="SAM" id="Phobius"/>
    </source>
</evidence>
<reference evidence="3 4" key="1">
    <citation type="submission" date="2024-04" db="EMBL/GenBank/DDBJ databases">
        <title>Novel species of the genus Ideonella isolated from streams.</title>
        <authorList>
            <person name="Lu H."/>
        </authorList>
    </citation>
    <scope>NUCLEOTIDE SEQUENCE [LARGE SCALE GENOMIC DNA]</scope>
    <source>
        <strain evidence="3 4">DXS22W</strain>
    </source>
</reference>
<protein>
    <submittedName>
        <fullName evidence="3">Uncharacterized protein</fullName>
    </submittedName>
</protein>